<dbReference type="Pfam" id="PF16066">
    <property type="entry name" value="DUF4808"/>
    <property type="match status" value="1"/>
</dbReference>
<dbReference type="AlphaFoldDB" id="T1GZ16"/>
<sequence>MVWAGAIALFFNRWGKIRMLLPYQPDYKHEQLKVPEQECVLEVVAMASIPIR</sequence>
<name>T1GZ16_MEGSC</name>
<feature type="domain" description="Fibronectin type III" evidence="1">
    <location>
        <begin position="1"/>
        <end position="35"/>
    </location>
</feature>
<evidence type="ECO:0000313" key="2">
    <source>
        <dbReference type="EnsemblMetazoa" id="MESCA009107-PA"/>
    </source>
</evidence>
<reference evidence="2" key="2">
    <citation type="submission" date="2015-06" db="UniProtKB">
        <authorList>
            <consortium name="EnsemblMetazoa"/>
        </authorList>
    </citation>
    <scope>IDENTIFICATION</scope>
</reference>
<organism evidence="2 3">
    <name type="scientific">Megaselia scalaris</name>
    <name type="common">Humpbacked fly</name>
    <name type="synonym">Phora scalaris</name>
    <dbReference type="NCBI Taxonomy" id="36166"/>
    <lineage>
        <taxon>Eukaryota</taxon>
        <taxon>Metazoa</taxon>
        <taxon>Ecdysozoa</taxon>
        <taxon>Arthropoda</taxon>
        <taxon>Hexapoda</taxon>
        <taxon>Insecta</taxon>
        <taxon>Pterygota</taxon>
        <taxon>Neoptera</taxon>
        <taxon>Endopterygota</taxon>
        <taxon>Diptera</taxon>
        <taxon>Brachycera</taxon>
        <taxon>Muscomorpha</taxon>
        <taxon>Platypezoidea</taxon>
        <taxon>Phoridae</taxon>
        <taxon>Megaseliini</taxon>
        <taxon>Megaselia</taxon>
    </lineage>
</organism>
<dbReference type="InterPro" id="IPR032073">
    <property type="entry name" value="FNDC5_C"/>
</dbReference>
<proteinExistence type="predicted"/>
<evidence type="ECO:0000259" key="1">
    <source>
        <dbReference type="Pfam" id="PF16066"/>
    </source>
</evidence>
<accession>T1GZ16</accession>
<keyword evidence="3" id="KW-1185">Reference proteome</keyword>
<dbReference type="EnsemblMetazoa" id="MESCA009107-RA">
    <property type="protein sequence ID" value="MESCA009107-PA"/>
    <property type="gene ID" value="MESCA009107"/>
</dbReference>
<protein>
    <recommendedName>
        <fullName evidence="1">Fibronectin type III domain-containing protein</fullName>
    </recommendedName>
</protein>
<reference evidence="3" key="1">
    <citation type="submission" date="2013-02" db="EMBL/GenBank/DDBJ databases">
        <authorList>
            <person name="Hughes D."/>
        </authorList>
    </citation>
    <scope>NUCLEOTIDE SEQUENCE</scope>
    <source>
        <strain>Durham</strain>
        <strain evidence="3">NC isolate 2 -- Noor lab</strain>
    </source>
</reference>
<dbReference type="EMBL" id="CAQQ02160876">
    <property type="status" value="NOT_ANNOTATED_CDS"/>
    <property type="molecule type" value="Genomic_DNA"/>
</dbReference>
<dbReference type="HOGENOM" id="CLU_3089608_0_0_1"/>
<dbReference type="Proteomes" id="UP000015102">
    <property type="component" value="Unassembled WGS sequence"/>
</dbReference>
<dbReference type="PANTHER" id="PTHR21104">
    <property type="entry name" value="FIBRONECTIN TYPE III DOMAIN-CONTAINING PROTEIN"/>
    <property type="match status" value="1"/>
</dbReference>
<dbReference type="PANTHER" id="PTHR21104:SF2">
    <property type="entry name" value="FIBRONECTIN TYPE-III DOMAIN-CONTAINING PROTEIN"/>
    <property type="match status" value="1"/>
</dbReference>
<evidence type="ECO:0000313" key="3">
    <source>
        <dbReference type="Proteomes" id="UP000015102"/>
    </source>
</evidence>